<dbReference type="NCBIfam" id="TIGR02293">
    <property type="entry name" value="TAS_TIGR02293"/>
    <property type="match status" value="1"/>
</dbReference>
<dbReference type="InterPro" id="IPR024467">
    <property type="entry name" value="Xre/MbcA/ParS-like_toxin-bd"/>
</dbReference>
<proteinExistence type="predicted"/>
<keyword evidence="4" id="KW-1185">Reference proteome</keyword>
<dbReference type="Pfam" id="PF09722">
    <property type="entry name" value="Xre_MbcA_ParS_C"/>
    <property type="match status" value="1"/>
</dbReference>
<dbReference type="AlphaFoldDB" id="A0A839UCK7"/>
<organism evidence="3 4">
    <name type="scientific">Phyllobacterium trifolii</name>
    <dbReference type="NCBI Taxonomy" id="300193"/>
    <lineage>
        <taxon>Bacteria</taxon>
        <taxon>Pseudomonadati</taxon>
        <taxon>Pseudomonadota</taxon>
        <taxon>Alphaproteobacteria</taxon>
        <taxon>Hyphomicrobiales</taxon>
        <taxon>Phyllobacteriaceae</taxon>
        <taxon>Phyllobacterium</taxon>
    </lineage>
</organism>
<evidence type="ECO:0000256" key="1">
    <source>
        <dbReference type="SAM" id="MobiDB-lite"/>
    </source>
</evidence>
<protein>
    <submittedName>
        <fullName evidence="3">Putative toxin-antitoxin system antitoxin component (TIGR02293 family)</fullName>
    </submittedName>
</protein>
<comment type="caution">
    <text evidence="3">The sequence shown here is derived from an EMBL/GenBank/DDBJ whole genome shotgun (WGS) entry which is preliminary data.</text>
</comment>
<reference evidence="3 4" key="1">
    <citation type="submission" date="2020-08" db="EMBL/GenBank/DDBJ databases">
        <title>Genomic Encyclopedia of Type Strains, Phase III (KMG-III): the genomes of soil and plant-associated and newly described type strains.</title>
        <authorList>
            <person name="Whitman W."/>
        </authorList>
    </citation>
    <scope>NUCLEOTIDE SEQUENCE [LARGE SCALE GENOMIC DNA]</scope>
    <source>
        <strain evidence="3 4">CECT 7015</strain>
    </source>
</reference>
<gene>
    <name evidence="3" type="ORF">FHS21_003047</name>
</gene>
<dbReference type="InterPro" id="IPR011979">
    <property type="entry name" value="Antitox_Xre"/>
</dbReference>
<name>A0A839UCK7_9HYPH</name>
<evidence type="ECO:0000313" key="3">
    <source>
        <dbReference type="EMBL" id="MBB3146632.1"/>
    </source>
</evidence>
<evidence type="ECO:0000313" key="4">
    <source>
        <dbReference type="Proteomes" id="UP000554520"/>
    </source>
</evidence>
<evidence type="ECO:0000259" key="2">
    <source>
        <dbReference type="Pfam" id="PF09722"/>
    </source>
</evidence>
<feature type="region of interest" description="Disordered" evidence="1">
    <location>
        <begin position="1"/>
        <end position="21"/>
    </location>
</feature>
<dbReference type="Proteomes" id="UP000554520">
    <property type="component" value="Unassembled WGS sequence"/>
</dbReference>
<feature type="domain" description="Antitoxin Xre/MbcA/ParS-like toxin-binding" evidence="2">
    <location>
        <begin position="35"/>
        <end position="84"/>
    </location>
</feature>
<sequence>MSLRTFQRRKESASKPLNKGQSGRAWKFAIILSEATEIFGSQAEAENWMANPASGLNQPRPMDLVATAAGVEIVEEFLERLEYGVYT</sequence>
<dbReference type="EMBL" id="JACHXN010000008">
    <property type="protein sequence ID" value="MBB3146632.1"/>
    <property type="molecule type" value="Genomic_DNA"/>
</dbReference>
<accession>A0A839UCK7</accession>